<gene>
    <name evidence="3" type="ORF">GCM10007888_37650</name>
    <name evidence="2" type="ORF">MOX02_61620</name>
</gene>
<sequence>MPSLAGAVIAIAITAMLMASGDAKARPVTQVEKAAIISWMRSNLADPHDLRSARISDLLIVPGANGRPVTIVCVDFKRKIRVGHSAGLYRMAFAPTAAGLAYSNTSSNVVSATCYLPQVVMRAFPELTFMK</sequence>
<reference evidence="3" key="1">
    <citation type="journal article" date="2014" name="Int. J. Syst. Evol. Microbiol.">
        <title>Complete genome of a new Firmicutes species belonging to the dominant human colonic microbiota ('Ruminococcus bicirculans') reveals two chromosomes and a selective capacity to utilize plant glucans.</title>
        <authorList>
            <consortium name="NISC Comparative Sequencing Program"/>
            <person name="Wegmann U."/>
            <person name="Louis P."/>
            <person name="Goesmann A."/>
            <person name="Henrissat B."/>
            <person name="Duncan S.H."/>
            <person name="Flint H.J."/>
        </authorList>
    </citation>
    <scope>NUCLEOTIDE SEQUENCE</scope>
    <source>
        <strain evidence="3">NBRC 107715</strain>
    </source>
</reference>
<keyword evidence="5" id="KW-1185">Reference proteome</keyword>
<dbReference type="AlphaFoldDB" id="A0A512JDU3"/>
<feature type="signal peptide" evidence="1">
    <location>
        <begin position="1"/>
        <end position="25"/>
    </location>
</feature>
<reference evidence="5" key="2">
    <citation type="journal article" date="2019" name="Int. J. Syst. Evol. Microbiol.">
        <title>The Global Catalogue of Microorganisms (GCM) 10K type strain sequencing project: providing services to taxonomists for standard genome sequencing and annotation.</title>
        <authorList>
            <consortium name="The Broad Institute Genomics Platform"/>
            <consortium name="The Broad Institute Genome Sequencing Center for Infectious Disease"/>
            <person name="Wu L."/>
            <person name="Ma J."/>
        </authorList>
    </citation>
    <scope>NUCLEOTIDE SEQUENCE [LARGE SCALE GENOMIC DNA]</scope>
    <source>
        <strain evidence="5">NBRC 107715</strain>
    </source>
</reference>
<dbReference type="Proteomes" id="UP001156856">
    <property type="component" value="Unassembled WGS sequence"/>
</dbReference>
<proteinExistence type="predicted"/>
<dbReference type="RefSeq" id="WP_147029514.1">
    <property type="nucleotide sequence ID" value="NZ_BJZU01000289.1"/>
</dbReference>
<dbReference type="EMBL" id="BSPK01000071">
    <property type="protein sequence ID" value="GLS65383.1"/>
    <property type="molecule type" value="Genomic_DNA"/>
</dbReference>
<evidence type="ECO:0000313" key="2">
    <source>
        <dbReference type="EMBL" id="GEP08124.1"/>
    </source>
</evidence>
<reference evidence="3" key="4">
    <citation type="submission" date="2023-01" db="EMBL/GenBank/DDBJ databases">
        <title>Draft genome sequence of Methylobacterium oxalidis strain NBRC 107715.</title>
        <authorList>
            <person name="Sun Q."/>
            <person name="Mori K."/>
        </authorList>
    </citation>
    <scope>NUCLEOTIDE SEQUENCE</scope>
    <source>
        <strain evidence="3">NBRC 107715</strain>
    </source>
</reference>
<dbReference type="OrthoDB" id="7433579at2"/>
<keyword evidence="1" id="KW-0732">Signal</keyword>
<accession>A0A512JDU3</accession>
<evidence type="ECO:0000313" key="5">
    <source>
        <dbReference type="Proteomes" id="UP001156856"/>
    </source>
</evidence>
<organism evidence="2 4">
    <name type="scientific">Methylobacterium oxalidis</name>
    <dbReference type="NCBI Taxonomy" id="944322"/>
    <lineage>
        <taxon>Bacteria</taxon>
        <taxon>Pseudomonadati</taxon>
        <taxon>Pseudomonadota</taxon>
        <taxon>Alphaproteobacteria</taxon>
        <taxon>Hyphomicrobiales</taxon>
        <taxon>Methylobacteriaceae</taxon>
        <taxon>Methylobacterium</taxon>
    </lineage>
</organism>
<dbReference type="Proteomes" id="UP000321960">
    <property type="component" value="Unassembled WGS sequence"/>
</dbReference>
<feature type="chain" id="PRO_5022059103" evidence="1">
    <location>
        <begin position="26"/>
        <end position="131"/>
    </location>
</feature>
<reference evidence="2 4" key="3">
    <citation type="submission" date="2019-07" db="EMBL/GenBank/DDBJ databases">
        <title>Whole genome shotgun sequence of Methylobacterium oxalidis NBRC 107715.</title>
        <authorList>
            <person name="Hosoyama A."/>
            <person name="Uohara A."/>
            <person name="Ohji S."/>
            <person name="Ichikawa N."/>
        </authorList>
    </citation>
    <scope>NUCLEOTIDE SEQUENCE [LARGE SCALE GENOMIC DNA]</scope>
    <source>
        <strain evidence="2 4">NBRC 107715</strain>
    </source>
</reference>
<comment type="caution">
    <text evidence="2">The sequence shown here is derived from an EMBL/GenBank/DDBJ whole genome shotgun (WGS) entry which is preliminary data.</text>
</comment>
<protein>
    <submittedName>
        <fullName evidence="2">Uncharacterized protein</fullName>
    </submittedName>
</protein>
<dbReference type="EMBL" id="BJZU01000289">
    <property type="protein sequence ID" value="GEP08124.1"/>
    <property type="molecule type" value="Genomic_DNA"/>
</dbReference>
<name>A0A512JDU3_9HYPH</name>
<evidence type="ECO:0000313" key="3">
    <source>
        <dbReference type="EMBL" id="GLS65383.1"/>
    </source>
</evidence>
<evidence type="ECO:0000256" key="1">
    <source>
        <dbReference type="SAM" id="SignalP"/>
    </source>
</evidence>
<evidence type="ECO:0000313" key="4">
    <source>
        <dbReference type="Proteomes" id="UP000321960"/>
    </source>
</evidence>